<dbReference type="Pfam" id="PF14584">
    <property type="entry name" value="DUF4446"/>
    <property type="match status" value="1"/>
</dbReference>
<reference evidence="1 2" key="1">
    <citation type="journal article" date="2016" name="Nat. Commun.">
        <title>Thousands of microbial genomes shed light on interconnected biogeochemical processes in an aquifer system.</title>
        <authorList>
            <person name="Anantharaman K."/>
            <person name="Brown C.T."/>
            <person name="Hug L.A."/>
            <person name="Sharon I."/>
            <person name="Castelle C.J."/>
            <person name="Probst A.J."/>
            <person name="Thomas B.C."/>
            <person name="Singh A."/>
            <person name="Wilkins M.J."/>
            <person name="Karaoz U."/>
            <person name="Brodie E.L."/>
            <person name="Williams K.H."/>
            <person name="Hubbard S.S."/>
            <person name="Banfield J.F."/>
        </authorList>
    </citation>
    <scope>NUCLEOTIDE SEQUENCE [LARGE SCALE GENOMIC DNA]</scope>
</reference>
<proteinExistence type="predicted"/>
<dbReference type="EMBL" id="MHOO01000011">
    <property type="protein sequence ID" value="OGZ63690.1"/>
    <property type="molecule type" value="Genomic_DNA"/>
</dbReference>
<evidence type="ECO:0000313" key="1">
    <source>
        <dbReference type="EMBL" id="OGZ63690.1"/>
    </source>
</evidence>
<evidence type="ECO:0008006" key="3">
    <source>
        <dbReference type="Google" id="ProtNLM"/>
    </source>
</evidence>
<gene>
    <name evidence="1" type="ORF">A2730_00110</name>
</gene>
<sequence>MNRAIDALLEKGKIKDLREVLFSQIEKTKDMEASIGQALERIKSLEDISKVAFQKIGVVRFNPFNEMGGNQSFVIALLDKENSGFVISSLFIKEGNRMYAKSVVKGKSDYTLSAEEKEAIARAINPTPQK</sequence>
<dbReference type="AlphaFoldDB" id="A0A1G2HN28"/>
<comment type="caution">
    <text evidence="1">The sequence shown here is derived from an EMBL/GenBank/DDBJ whole genome shotgun (WGS) entry which is preliminary data.</text>
</comment>
<dbReference type="STRING" id="1802202.A2730_00110"/>
<dbReference type="Proteomes" id="UP000176855">
    <property type="component" value="Unassembled WGS sequence"/>
</dbReference>
<protein>
    <recommendedName>
        <fullName evidence="3">DUF4446 domain-containing protein</fullName>
    </recommendedName>
</protein>
<dbReference type="InterPro" id="IPR027981">
    <property type="entry name" value="DUF4446"/>
</dbReference>
<name>A0A1G2HN28_9BACT</name>
<organism evidence="1 2">
    <name type="scientific">Candidatus Staskawiczbacteria bacterium RIFCSPHIGHO2_01_FULL_39_25</name>
    <dbReference type="NCBI Taxonomy" id="1802202"/>
    <lineage>
        <taxon>Bacteria</taxon>
        <taxon>Candidatus Staskawicziibacteriota</taxon>
    </lineage>
</organism>
<accession>A0A1G2HN28</accession>
<evidence type="ECO:0000313" key="2">
    <source>
        <dbReference type="Proteomes" id="UP000176855"/>
    </source>
</evidence>